<accession>A0A399FWY0</accession>
<evidence type="ECO:0000313" key="2">
    <source>
        <dbReference type="EMBL" id="UOE18830.1"/>
    </source>
</evidence>
<dbReference type="KEGG" id="thao:NI17_018935"/>
<gene>
    <name evidence="2" type="ORF">NI17_018935</name>
</gene>
<organism evidence="2 3">
    <name type="scientific">Thermobifida halotolerans</name>
    <dbReference type="NCBI Taxonomy" id="483545"/>
    <lineage>
        <taxon>Bacteria</taxon>
        <taxon>Bacillati</taxon>
        <taxon>Actinomycetota</taxon>
        <taxon>Actinomycetes</taxon>
        <taxon>Streptosporangiales</taxon>
        <taxon>Nocardiopsidaceae</taxon>
        <taxon>Thermobifida</taxon>
    </lineage>
</organism>
<protein>
    <submittedName>
        <fullName evidence="2">Uncharacterized protein</fullName>
    </submittedName>
</protein>
<proteinExistence type="predicted"/>
<keyword evidence="3" id="KW-1185">Reference proteome</keyword>
<name>A0A399FWY0_9ACTN</name>
<dbReference type="EMBL" id="CP063196">
    <property type="protein sequence ID" value="UOE18830.1"/>
    <property type="molecule type" value="Genomic_DNA"/>
</dbReference>
<feature type="compositionally biased region" description="Basic residues" evidence="1">
    <location>
        <begin position="192"/>
        <end position="202"/>
    </location>
</feature>
<dbReference type="RefSeq" id="WP_068691566.1">
    <property type="nucleotide sequence ID" value="NZ_CP063196.1"/>
</dbReference>
<dbReference type="Proteomes" id="UP000265719">
    <property type="component" value="Chromosome"/>
</dbReference>
<feature type="region of interest" description="Disordered" evidence="1">
    <location>
        <begin position="151"/>
        <end position="213"/>
    </location>
</feature>
<sequence length="213" mass="22646">MNEFLLVLAGGAVSLVTSATVTWLQGRYARRSETRLAARDATRQLTSLLIAQRDAPEGTPSTTVLAEAELLAATITTRRTREAVQEVIRLLRECELPELEQLSGVRAARARQILCDHGLAVLGAHLRGDRLPSVPETVRSMRSVENEALNIRAGGSPASSAATSLPPVPDVTSDPAPAGETPASDTPAVSSRKVRSRPRASRKSGATEPDPLD</sequence>
<dbReference type="OrthoDB" id="3431431at2"/>
<dbReference type="AlphaFoldDB" id="A0A399FWY0"/>
<evidence type="ECO:0000313" key="3">
    <source>
        <dbReference type="Proteomes" id="UP000265719"/>
    </source>
</evidence>
<evidence type="ECO:0000256" key="1">
    <source>
        <dbReference type="SAM" id="MobiDB-lite"/>
    </source>
</evidence>
<reference evidence="2" key="1">
    <citation type="submission" date="2020-10" db="EMBL/GenBank/DDBJ databases">
        <title>De novo genome project of the cellulose decomposer Thermobifida halotolerans type strain.</title>
        <authorList>
            <person name="Nagy I."/>
            <person name="Horvath B."/>
            <person name="Kukolya J."/>
            <person name="Nagy I."/>
            <person name="Orsini M."/>
        </authorList>
    </citation>
    <scope>NUCLEOTIDE SEQUENCE</scope>
    <source>
        <strain evidence="2">DSM 44931</strain>
    </source>
</reference>
<feature type="compositionally biased region" description="Low complexity" evidence="1">
    <location>
        <begin position="153"/>
        <end position="165"/>
    </location>
</feature>